<name>A0AAV9XX83_9CRYT</name>
<evidence type="ECO:0000256" key="2">
    <source>
        <dbReference type="ARBA" id="ARBA00022553"/>
    </source>
</evidence>
<dbReference type="Proteomes" id="UP001311799">
    <property type="component" value="Unassembled WGS sequence"/>
</dbReference>
<dbReference type="GO" id="GO:0031177">
    <property type="term" value="F:phosphopantetheine binding"/>
    <property type="evidence" value="ECO:0007669"/>
    <property type="project" value="InterPro"/>
</dbReference>
<sequence length="934" mass="107396">MAATLKQHLEKVGMHGITNELGIRLLNDILCFITANDAVIGCQSLKWETFMRRYNKVPTFLSEVDYSSQIRSQGHVDINKLSDEELVVMIAQIAQQCASSSTLPGPDTVLLDLGLDSLGAVEFRNSVLDMTGVKLPQTLVFENPTISAIATYVRGQKAEGGSLSTSNINQQSIEQTNMTIEQWLISSLKQSERYILYVDSFEKRYLTMNGLILETDIMTALEDMGVENNEDFDLLYVSWSELISTEENNKKNENLIEDGIKESAFDPIEDLEEVKKSLKLNLDGVLPEKDPSEFKLALLTGVTGFVGRILLVKLAEQFKDMKIVCLVRAKNEEAALQRIINVCEEAEVWDQSLVSRIVVECGDFEKEYLGLSKKRYEELSLEVDVVYHIGGDVNLLSNYKRLRKTNTLSLIGIIDFCCRGRLKYLHFSSTLGQFPAFFSMFTREFENYVVTETECPSTKEMSRLFPPTRQGYPWSKWAAEQILEIAREQGLRVSIYRLPNTYIASDTGYTNKTDYATALLISSITERMFPIGSSTAPLTPVNTICDIIIAASKKKMRKHWRYNLIDTRVINTNDFELWGSQLGIKEYKGVLIDEFFTVIKNRGPESPIFKFVPLMKYWRHYWFDNVQRTTPFPVDTSHVLEDFPEIKWPRLEDTFYNSFLYCVKRGYFPANSASVSFIPAVCFDDALDDIQNECEHTENEFNKSKYDMICSGMQRNVQTLHDILQELPLTFFAKYSYYQLLKQSIINQYMVQTIEIEVLERMNLRKCYFVTGTTYEEISQIRNSIKNIIPNITELKSIDVACPYIPRGNSREFILKLIKMATSTSFQSYRYVINEDSEEVLSDDSILLEMLLIAPFGLSILYGTQVFERYKEIFTSNSSEVIKSYSMFKNYVIQTLVKYNYNIDNPILFSSPFHLAFISEILQVFKDCKNKVRR</sequence>
<dbReference type="AlphaFoldDB" id="A0AAV9XX83"/>
<reference evidence="4 5" key="1">
    <citation type="submission" date="2023-10" db="EMBL/GenBank/DDBJ databases">
        <title>Comparative genomics analysis reveals potential genetic determinants of host preference in Cryptosporidium xiaoi.</title>
        <authorList>
            <person name="Xiao L."/>
            <person name="Li J."/>
        </authorList>
    </citation>
    <scope>NUCLEOTIDE SEQUENCE [LARGE SCALE GENOMIC DNA]</scope>
    <source>
        <strain evidence="4 5">52996</strain>
    </source>
</reference>
<evidence type="ECO:0000313" key="4">
    <source>
        <dbReference type="EMBL" id="KAK6589218.1"/>
    </source>
</evidence>
<dbReference type="PANTHER" id="PTHR44845">
    <property type="entry name" value="CARRIER DOMAIN-CONTAINING PROTEIN"/>
    <property type="match status" value="1"/>
</dbReference>
<feature type="domain" description="Carrier" evidence="3">
    <location>
        <begin position="81"/>
        <end position="157"/>
    </location>
</feature>
<dbReference type="Gene3D" id="1.10.1200.10">
    <property type="entry name" value="ACP-like"/>
    <property type="match status" value="1"/>
</dbReference>
<gene>
    <name evidence="4" type="ORF">RS030_213458</name>
</gene>
<keyword evidence="2" id="KW-0597">Phosphoprotein</keyword>
<dbReference type="Pfam" id="PF00550">
    <property type="entry name" value="PP-binding"/>
    <property type="match status" value="1"/>
</dbReference>
<dbReference type="InterPro" id="IPR020806">
    <property type="entry name" value="PKS_PP-bd"/>
</dbReference>
<protein>
    <submittedName>
        <fullName evidence="4">Type I fatty acid synthase</fullName>
    </submittedName>
</protein>
<dbReference type="InterPro" id="IPR010080">
    <property type="entry name" value="Thioester_reductase-like_dom"/>
</dbReference>
<comment type="caution">
    <text evidence="4">The sequence shown here is derived from an EMBL/GenBank/DDBJ whole genome shotgun (WGS) entry which is preliminary data.</text>
</comment>
<dbReference type="Pfam" id="PF07993">
    <property type="entry name" value="NAD_binding_4"/>
    <property type="match status" value="1"/>
</dbReference>
<accession>A0AAV9XX83</accession>
<evidence type="ECO:0000313" key="5">
    <source>
        <dbReference type="Proteomes" id="UP001311799"/>
    </source>
</evidence>
<dbReference type="InterPro" id="IPR036291">
    <property type="entry name" value="NAD(P)-bd_dom_sf"/>
</dbReference>
<dbReference type="CDD" id="cd05235">
    <property type="entry name" value="SDR_e1"/>
    <property type="match status" value="1"/>
</dbReference>
<dbReference type="InterPro" id="IPR036736">
    <property type="entry name" value="ACP-like_sf"/>
</dbReference>
<dbReference type="SMART" id="SM00823">
    <property type="entry name" value="PKS_PP"/>
    <property type="match status" value="1"/>
</dbReference>
<dbReference type="InterPro" id="IPR013120">
    <property type="entry name" value="FAR_NAD-bd"/>
</dbReference>
<organism evidence="4 5">
    <name type="scientific">Cryptosporidium xiaoi</name>
    <dbReference type="NCBI Taxonomy" id="659607"/>
    <lineage>
        <taxon>Eukaryota</taxon>
        <taxon>Sar</taxon>
        <taxon>Alveolata</taxon>
        <taxon>Apicomplexa</taxon>
        <taxon>Conoidasida</taxon>
        <taxon>Coccidia</taxon>
        <taxon>Eucoccidiorida</taxon>
        <taxon>Eimeriorina</taxon>
        <taxon>Cryptosporidiidae</taxon>
        <taxon>Cryptosporidium</taxon>
    </lineage>
</organism>
<dbReference type="PROSITE" id="PS50075">
    <property type="entry name" value="CARRIER"/>
    <property type="match status" value="1"/>
</dbReference>
<dbReference type="EMBL" id="JAWDEY010000013">
    <property type="protein sequence ID" value="KAK6589218.1"/>
    <property type="molecule type" value="Genomic_DNA"/>
</dbReference>
<evidence type="ECO:0000259" key="3">
    <source>
        <dbReference type="PROSITE" id="PS50075"/>
    </source>
</evidence>
<dbReference type="SUPFAM" id="SSF51735">
    <property type="entry name" value="NAD(P)-binding Rossmann-fold domains"/>
    <property type="match status" value="1"/>
</dbReference>
<dbReference type="InterPro" id="IPR009081">
    <property type="entry name" value="PP-bd_ACP"/>
</dbReference>
<proteinExistence type="predicted"/>
<evidence type="ECO:0000256" key="1">
    <source>
        <dbReference type="ARBA" id="ARBA00022450"/>
    </source>
</evidence>
<dbReference type="SUPFAM" id="SSF47336">
    <property type="entry name" value="ACP-like"/>
    <property type="match status" value="1"/>
</dbReference>
<keyword evidence="5" id="KW-1185">Reference proteome</keyword>
<keyword evidence="1" id="KW-0596">Phosphopantetheine</keyword>
<dbReference type="Gene3D" id="3.40.50.720">
    <property type="entry name" value="NAD(P)-binding Rossmann-like Domain"/>
    <property type="match status" value="1"/>
</dbReference>
<dbReference type="PANTHER" id="PTHR44845:SF6">
    <property type="entry name" value="BETA-ALANINE-ACTIVATING ENZYME"/>
    <property type="match status" value="1"/>
</dbReference>